<evidence type="ECO:0000256" key="6">
    <source>
        <dbReference type="ARBA" id="ARBA00023027"/>
    </source>
</evidence>
<dbReference type="Gene3D" id="3.40.50.720">
    <property type="entry name" value="NAD(P)-binding Rossmann-like Domain"/>
    <property type="match status" value="1"/>
</dbReference>
<evidence type="ECO:0000256" key="7">
    <source>
        <dbReference type="ARBA" id="ARBA00023239"/>
    </source>
</evidence>
<dbReference type="OrthoDB" id="9811743at2"/>
<organism evidence="10 11">
    <name type="scientific">Cohnella fermenti</name>
    <dbReference type="NCBI Taxonomy" id="2565925"/>
    <lineage>
        <taxon>Bacteria</taxon>
        <taxon>Bacillati</taxon>
        <taxon>Bacillota</taxon>
        <taxon>Bacilli</taxon>
        <taxon>Bacillales</taxon>
        <taxon>Paenibacillaceae</taxon>
        <taxon>Cohnella</taxon>
    </lineage>
</organism>
<comment type="similarity">
    <text evidence="3 8">Belongs to the NAD(P)-dependent epimerase/dehydratase family. dTDP-glucose dehydratase subfamily.</text>
</comment>
<evidence type="ECO:0000259" key="9">
    <source>
        <dbReference type="Pfam" id="PF16363"/>
    </source>
</evidence>
<evidence type="ECO:0000256" key="8">
    <source>
        <dbReference type="RuleBase" id="RU004473"/>
    </source>
</evidence>
<keyword evidence="7 8" id="KW-0456">Lyase</keyword>
<dbReference type="InterPro" id="IPR036291">
    <property type="entry name" value="NAD(P)-bd_dom_sf"/>
</dbReference>
<gene>
    <name evidence="10" type="primary">rfbB</name>
    <name evidence="10" type="ORF">E6C55_24120</name>
</gene>
<dbReference type="RefSeq" id="WP_136372390.1">
    <property type="nucleotide sequence ID" value="NZ_SSOB01000038.1"/>
</dbReference>
<dbReference type="Proteomes" id="UP000310636">
    <property type="component" value="Unassembled WGS sequence"/>
</dbReference>
<evidence type="ECO:0000256" key="1">
    <source>
        <dbReference type="ARBA" id="ARBA00001539"/>
    </source>
</evidence>
<dbReference type="SUPFAM" id="SSF51735">
    <property type="entry name" value="NAD(P)-binding Rossmann-fold domains"/>
    <property type="match status" value="1"/>
</dbReference>
<evidence type="ECO:0000313" key="11">
    <source>
        <dbReference type="Proteomes" id="UP000310636"/>
    </source>
</evidence>
<dbReference type="FunFam" id="3.40.50.720:FF:000304">
    <property type="entry name" value="UDP-glucose 4,6-dehydratase"/>
    <property type="match status" value="1"/>
</dbReference>
<dbReference type="PANTHER" id="PTHR43000">
    <property type="entry name" value="DTDP-D-GLUCOSE 4,6-DEHYDRATASE-RELATED"/>
    <property type="match status" value="1"/>
</dbReference>
<accession>A0A4S4BJ76</accession>
<feature type="domain" description="NAD(P)-binding" evidence="9">
    <location>
        <begin position="4"/>
        <end position="306"/>
    </location>
</feature>
<keyword evidence="6" id="KW-0520">NAD</keyword>
<name>A0A4S4BJ76_9BACL</name>
<sequence length="329" mass="36543">MKLLVTGGAGFIGSQFIRYMIAKHPEYSLVNLDKLTYAGNLANLTELAGNAAYSFVRGDIADKELVARLIGEGGFDAVVNFAAESHVDRSIEDAAVFVRTNVLGTQTLLEASREAGVKKYVQISTDEVYGTLGESGFFTEDTPLAPNSPYSASKAGADLLVRAYGETYGMNVNITRCSNNYGPYHFPEKLIPLLITNAMEDKPIPVYGDGLYVRDWLHVRDHARAIDLVLHEGRPGEVYNVGGRNERTNLDIVKAVLKRLGKPESLITHVADRLGHDRRYAIDATKIRRELGWEPTVFLEEGLAETVDWFVRNREWWQKSKAGERSYGA</sequence>
<keyword evidence="11" id="KW-1185">Reference proteome</keyword>
<dbReference type="EMBL" id="SSOB01000038">
    <property type="protein sequence ID" value="THF74702.1"/>
    <property type="molecule type" value="Genomic_DNA"/>
</dbReference>
<evidence type="ECO:0000313" key="10">
    <source>
        <dbReference type="EMBL" id="THF74702.1"/>
    </source>
</evidence>
<evidence type="ECO:0000256" key="4">
    <source>
        <dbReference type="ARBA" id="ARBA00011990"/>
    </source>
</evidence>
<dbReference type="Gene3D" id="3.90.25.10">
    <property type="entry name" value="UDP-galactose 4-epimerase, domain 1"/>
    <property type="match status" value="1"/>
</dbReference>
<comment type="catalytic activity">
    <reaction evidence="1 8">
        <text>dTDP-alpha-D-glucose = dTDP-4-dehydro-6-deoxy-alpha-D-glucose + H2O</text>
        <dbReference type="Rhea" id="RHEA:17221"/>
        <dbReference type="ChEBI" id="CHEBI:15377"/>
        <dbReference type="ChEBI" id="CHEBI:57477"/>
        <dbReference type="ChEBI" id="CHEBI:57649"/>
        <dbReference type="EC" id="4.2.1.46"/>
    </reaction>
</comment>
<evidence type="ECO:0000256" key="2">
    <source>
        <dbReference type="ARBA" id="ARBA00001911"/>
    </source>
</evidence>
<evidence type="ECO:0000256" key="5">
    <source>
        <dbReference type="ARBA" id="ARBA00016977"/>
    </source>
</evidence>
<dbReference type="CDD" id="cd05246">
    <property type="entry name" value="dTDP_GD_SDR_e"/>
    <property type="match status" value="1"/>
</dbReference>
<dbReference type="InterPro" id="IPR016040">
    <property type="entry name" value="NAD(P)-bd_dom"/>
</dbReference>
<dbReference type="EC" id="4.2.1.46" evidence="4 8"/>
<reference evidence="10 11" key="1">
    <citation type="submission" date="2019-04" db="EMBL/GenBank/DDBJ databases">
        <title>Cohnella sp. nov. isolated from preserved vegetables.</title>
        <authorList>
            <person name="Lin S.-Y."/>
            <person name="Hung M.-H."/>
            <person name="Young C.-C."/>
        </authorList>
    </citation>
    <scope>NUCLEOTIDE SEQUENCE [LARGE SCALE GENOMIC DNA]</scope>
    <source>
        <strain evidence="10 11">CC-MHH1044</strain>
    </source>
</reference>
<dbReference type="GO" id="GO:0009225">
    <property type="term" value="P:nucleotide-sugar metabolic process"/>
    <property type="evidence" value="ECO:0007669"/>
    <property type="project" value="InterPro"/>
</dbReference>
<proteinExistence type="inferred from homology"/>
<protein>
    <recommendedName>
        <fullName evidence="5 8">dTDP-glucose 4,6-dehydratase</fullName>
        <ecNumber evidence="4 8">4.2.1.46</ecNumber>
    </recommendedName>
</protein>
<dbReference type="NCBIfam" id="TIGR01181">
    <property type="entry name" value="dTDP_gluc_dehyt"/>
    <property type="match status" value="1"/>
</dbReference>
<comment type="cofactor">
    <cofactor evidence="2 8">
        <name>NAD(+)</name>
        <dbReference type="ChEBI" id="CHEBI:57540"/>
    </cofactor>
</comment>
<evidence type="ECO:0000256" key="3">
    <source>
        <dbReference type="ARBA" id="ARBA00008178"/>
    </source>
</evidence>
<comment type="caution">
    <text evidence="10">The sequence shown here is derived from an EMBL/GenBank/DDBJ whole genome shotgun (WGS) entry which is preliminary data.</text>
</comment>
<dbReference type="Pfam" id="PF16363">
    <property type="entry name" value="GDP_Man_Dehyd"/>
    <property type="match status" value="1"/>
</dbReference>
<dbReference type="GO" id="GO:0008460">
    <property type="term" value="F:dTDP-glucose 4,6-dehydratase activity"/>
    <property type="evidence" value="ECO:0007669"/>
    <property type="project" value="UniProtKB-EC"/>
</dbReference>
<dbReference type="InterPro" id="IPR005888">
    <property type="entry name" value="dTDP_Gluc_deHydtase"/>
</dbReference>
<dbReference type="AlphaFoldDB" id="A0A4S4BJ76"/>